<evidence type="ECO:0000313" key="2">
    <source>
        <dbReference type="EMBL" id="TDC05056.1"/>
    </source>
</evidence>
<sequence>PETGQAERPDEPGEEQRTQNSGNQDAGDIPPQPPDERDQPESSDHPRPPQQDGHTPGIGTPGPEAAAGQILQADHQPARHEPVPEERAPETTRPYDQAGGLTRPDPHHQRDVEDTVPKLPDGNPERFPDPRDRWSSLVNDGGPTADPLRGNNCLDCSPSLISTGHGEPAVSAPRYPDRQPDGSLDR</sequence>
<feature type="compositionally biased region" description="Basic and acidic residues" evidence="1">
    <location>
        <begin position="104"/>
        <end position="116"/>
    </location>
</feature>
<keyword evidence="3" id="KW-1185">Reference proteome</keyword>
<feature type="compositionally biased region" description="Basic and acidic residues" evidence="1">
    <location>
        <begin position="123"/>
        <end position="134"/>
    </location>
</feature>
<feature type="compositionally biased region" description="Basic and acidic residues" evidence="1">
    <location>
        <begin position="1"/>
        <end position="17"/>
    </location>
</feature>
<dbReference type="Proteomes" id="UP000295431">
    <property type="component" value="Unassembled WGS sequence"/>
</dbReference>
<evidence type="ECO:0000256" key="1">
    <source>
        <dbReference type="SAM" id="MobiDB-lite"/>
    </source>
</evidence>
<comment type="caution">
    <text evidence="2">The sequence shown here is derived from an EMBL/GenBank/DDBJ whole genome shotgun (WGS) entry which is preliminary data.</text>
</comment>
<protein>
    <submittedName>
        <fullName evidence="2">Uncharacterized protein</fullName>
    </submittedName>
</protein>
<organism evidence="2 3">
    <name type="scientific">Actinomadura bangladeshensis</name>
    <dbReference type="NCBI Taxonomy" id="453573"/>
    <lineage>
        <taxon>Bacteria</taxon>
        <taxon>Bacillati</taxon>
        <taxon>Actinomycetota</taxon>
        <taxon>Actinomycetes</taxon>
        <taxon>Streptosporangiales</taxon>
        <taxon>Thermomonosporaceae</taxon>
        <taxon>Actinomadura</taxon>
    </lineage>
</organism>
<feature type="non-terminal residue" evidence="2">
    <location>
        <position position="1"/>
    </location>
</feature>
<reference evidence="2 3" key="1">
    <citation type="submission" date="2019-03" db="EMBL/GenBank/DDBJ databases">
        <title>Draft genome sequences of novel Actinobacteria.</title>
        <authorList>
            <person name="Sahin N."/>
            <person name="Ay H."/>
            <person name="Saygin H."/>
        </authorList>
    </citation>
    <scope>NUCLEOTIDE SEQUENCE [LARGE SCALE GENOMIC DNA]</scope>
    <source>
        <strain evidence="2 3">DSM 45347</strain>
    </source>
</reference>
<feature type="compositionally biased region" description="Basic and acidic residues" evidence="1">
    <location>
        <begin position="76"/>
        <end position="90"/>
    </location>
</feature>
<dbReference type="EMBL" id="SMJW01000316">
    <property type="protein sequence ID" value="TDC05056.1"/>
    <property type="molecule type" value="Genomic_DNA"/>
</dbReference>
<feature type="compositionally biased region" description="Basic and acidic residues" evidence="1">
    <location>
        <begin position="34"/>
        <end position="47"/>
    </location>
</feature>
<evidence type="ECO:0000313" key="3">
    <source>
        <dbReference type="Proteomes" id="UP000295431"/>
    </source>
</evidence>
<proteinExistence type="predicted"/>
<feature type="region of interest" description="Disordered" evidence="1">
    <location>
        <begin position="1"/>
        <end position="186"/>
    </location>
</feature>
<feature type="compositionally biased region" description="Basic and acidic residues" evidence="1">
    <location>
        <begin position="175"/>
        <end position="186"/>
    </location>
</feature>
<dbReference type="AlphaFoldDB" id="A0A4V2XK38"/>
<name>A0A4V2XK38_9ACTN</name>
<gene>
    <name evidence="2" type="ORF">E1284_35930</name>
</gene>
<accession>A0A4V2XK38</accession>